<reference evidence="1 2" key="1">
    <citation type="submission" date="2016-12" db="EMBL/GenBank/DDBJ databases">
        <title>Genome Sequences of Twelve Sporeforming Bacillus Species Isolated from Foods.</title>
        <authorList>
            <person name="De Jong A."/>
            <person name="Holsappel S."/>
            <person name="Kuipers O.P."/>
        </authorList>
    </citation>
    <scope>NUCLEOTIDE SEQUENCE [LARGE SCALE GENOMIC DNA]</scope>
    <source>
        <strain evidence="1 2">S3E15</strain>
    </source>
</reference>
<organism evidence="1 2">
    <name type="scientific">Bacillus mycoides</name>
    <dbReference type="NCBI Taxonomy" id="1405"/>
    <lineage>
        <taxon>Bacteria</taxon>
        <taxon>Bacillati</taxon>
        <taxon>Bacillota</taxon>
        <taxon>Bacilli</taxon>
        <taxon>Bacillales</taxon>
        <taxon>Bacillaceae</taxon>
        <taxon>Bacillus</taxon>
        <taxon>Bacillus cereus group</taxon>
    </lineage>
</organism>
<dbReference type="EMBL" id="MRWU01000001">
    <property type="protein sequence ID" value="OSX96705.1"/>
    <property type="molecule type" value="Genomic_DNA"/>
</dbReference>
<evidence type="ECO:0000313" key="2">
    <source>
        <dbReference type="Proteomes" id="UP000194131"/>
    </source>
</evidence>
<accession>A0AAP8BH96</accession>
<comment type="caution">
    <text evidence="1">The sequence shown here is derived from an EMBL/GenBank/DDBJ whole genome shotgun (WGS) entry which is preliminary data.</text>
</comment>
<gene>
    <name evidence="1" type="ORF">S3E15_00336</name>
</gene>
<evidence type="ECO:0000313" key="1">
    <source>
        <dbReference type="EMBL" id="OSX96705.1"/>
    </source>
</evidence>
<protein>
    <submittedName>
        <fullName evidence="1">Uncharacterized protein</fullName>
    </submittedName>
</protein>
<dbReference type="RefSeq" id="WP_087962629.1">
    <property type="nucleotide sequence ID" value="NZ_MRWU01000001.1"/>
</dbReference>
<name>A0AAP8BH96_BACMY</name>
<sequence length="175" mass="20541">MGHYEKEYVTKAAIKRPLVVADLVEYRGYQFLVAFLYSNSYVIAQIIVPTREYMKDGISIADKLKEIVRVNSNVFDKIPFNLYTCSEEIFGATLKDPYIMAQLKPQADCSECTSVMNNDKVREALDDLYINEYQDEIREAQKEERDQKRGIRNVIRRAFEYIRQQAANFIEWLKV</sequence>
<dbReference type="AlphaFoldDB" id="A0AAP8BH96"/>
<dbReference type="Proteomes" id="UP000194131">
    <property type="component" value="Unassembled WGS sequence"/>
</dbReference>
<proteinExistence type="predicted"/>